<name>A0A0D9R3S1_CHLSB</name>
<organism evidence="2 3">
    <name type="scientific">Chlorocebus sabaeus</name>
    <name type="common">Green monkey</name>
    <name type="synonym">Simia sabaea</name>
    <dbReference type="NCBI Taxonomy" id="60711"/>
    <lineage>
        <taxon>Eukaryota</taxon>
        <taxon>Metazoa</taxon>
        <taxon>Chordata</taxon>
        <taxon>Craniata</taxon>
        <taxon>Vertebrata</taxon>
        <taxon>Euteleostomi</taxon>
        <taxon>Mammalia</taxon>
        <taxon>Eutheria</taxon>
        <taxon>Euarchontoglires</taxon>
        <taxon>Primates</taxon>
        <taxon>Haplorrhini</taxon>
        <taxon>Catarrhini</taxon>
        <taxon>Cercopithecidae</taxon>
        <taxon>Cercopithecinae</taxon>
        <taxon>Chlorocebus</taxon>
    </lineage>
</organism>
<evidence type="ECO:0000313" key="2">
    <source>
        <dbReference type="Ensembl" id="ENSCSAP00000003260.1"/>
    </source>
</evidence>
<evidence type="ECO:0000313" key="3">
    <source>
        <dbReference type="Proteomes" id="UP000029965"/>
    </source>
</evidence>
<dbReference type="eggNOG" id="ENOG502TEBZ">
    <property type="taxonomic scope" value="Eukaryota"/>
</dbReference>
<protein>
    <submittedName>
        <fullName evidence="2">Uncharacterized protein</fullName>
    </submittedName>
</protein>
<evidence type="ECO:0000256" key="1">
    <source>
        <dbReference type="SAM" id="MobiDB-lite"/>
    </source>
</evidence>
<dbReference type="Ensembl" id="ENSCSAT00000005023.1">
    <property type="protein sequence ID" value="ENSCSAP00000003260.1"/>
    <property type="gene ID" value="ENSCSAG00000006981.1"/>
</dbReference>
<dbReference type="Bgee" id="ENSCSAG00000006981">
    <property type="expression patterns" value="Expressed in prefrontal cortex and 6 other cell types or tissues"/>
</dbReference>
<reference evidence="2" key="3">
    <citation type="submission" date="2025-09" db="UniProtKB">
        <authorList>
            <consortium name="Ensembl"/>
        </authorList>
    </citation>
    <scope>IDENTIFICATION</scope>
</reference>
<accession>A0A0D9R3S1</accession>
<proteinExistence type="predicted"/>
<sequence>CRRRADRLAWPQPQGHLAPVLRYGECGRGRGLPGSCCLHTEAGCSLGAQAGWRTAGWEARGRRDLGLEAASAHSRSLLHLPSWRRPGVGEAAGAELLQAPLQQPVPAQAAVEGGLLAQLLQPQDQGCGQHRPHPPRLVDILPGGGWT</sequence>
<keyword evidence="3" id="KW-1185">Reference proteome</keyword>
<dbReference type="Proteomes" id="UP000029965">
    <property type="component" value="Chromosome 12"/>
</dbReference>
<reference evidence="2 3" key="1">
    <citation type="submission" date="2014-03" db="EMBL/GenBank/DDBJ databases">
        <authorList>
            <person name="Warren W."/>
            <person name="Wilson R.K."/>
        </authorList>
    </citation>
    <scope>NUCLEOTIDE SEQUENCE</scope>
</reference>
<dbReference type="AlphaFoldDB" id="A0A0D9R3S1"/>
<feature type="region of interest" description="Disordered" evidence="1">
    <location>
        <begin position="124"/>
        <end position="147"/>
    </location>
</feature>
<reference evidence="2" key="2">
    <citation type="submission" date="2025-08" db="UniProtKB">
        <authorList>
            <consortium name="Ensembl"/>
        </authorList>
    </citation>
    <scope>IDENTIFICATION</scope>
</reference>
<dbReference type="EMBL" id="AQIB01021135">
    <property type="status" value="NOT_ANNOTATED_CDS"/>
    <property type="molecule type" value="Genomic_DNA"/>
</dbReference>